<dbReference type="InterPro" id="IPR020472">
    <property type="entry name" value="WD40_PAC1"/>
</dbReference>
<evidence type="ECO:0008006" key="7">
    <source>
        <dbReference type="Google" id="ProtNLM"/>
    </source>
</evidence>
<proteinExistence type="predicted"/>
<dbReference type="Gene3D" id="2.130.10.10">
    <property type="entry name" value="YVTN repeat-like/Quinoprotein amine dehydrogenase"/>
    <property type="match status" value="2"/>
</dbReference>
<dbReference type="Pfam" id="PF00400">
    <property type="entry name" value="WD40"/>
    <property type="match status" value="5"/>
</dbReference>
<evidence type="ECO:0000313" key="6">
    <source>
        <dbReference type="Proteomes" id="UP000266723"/>
    </source>
</evidence>
<dbReference type="PROSITE" id="PS50082">
    <property type="entry name" value="WD_REPEATS_2"/>
    <property type="match status" value="3"/>
</dbReference>
<feature type="repeat" description="WD" evidence="3">
    <location>
        <begin position="324"/>
        <end position="365"/>
    </location>
</feature>
<sequence>MDHLSQEEDFQFFDANEEASPSCFDFDPGSVVERRKKFLEWMGLEQVLVQQNNSDVGSGLDGDSVEATEKRSGGCSFSSTQVSSSGSSEELSLRVDKNVGGCDVTRRQSSSLAPCSDPTCCQVKETEKQRSITSRLTSSKKRWLTRLLSMGCSADTKIQSGVLSRVKVKHYKKQTKELSSLYQSQDIKAHNGSISAMKFSCDGKYLASSGEDGIVRVWKVIEEKRSKLPRDYLNPSCMYFELNDLSQLKPNKTTEKFKKTSDSACVVFPPKAFRIMEKPLHEFRGHTCEVLDISWSKDNLQWIKLFGYGKSVAMLVLDNLCSVIKAHNGSISAMKFSCDGKYLASSGEDGIVRVWKVIEEKRSKLPRDYLNPSCMYFELNDLSQLKPNKTTEKFKKTSDSACVVFPPKAFRIMEKPLHEFRGHTCEVLDISWSKDNFNPVNEDYFMSGSVDGKVRIWNIPGCNVVDWADVKDIISAVCYRPDGQGGVVGSLTGSCRFFNMSGEYLELDSQIHFHNKKISPNKRITCFQFLPQDPSKVLVVSADSKVRILQGNDVVRRYKGSPKSDGKYIVSACEDSNVYIWSNGKESDSSSFFYSQTKRIRSFERFSTNASVAATWWLGRTDQNISELRLACDRNLKVALFLY</sequence>
<keyword evidence="2" id="KW-0677">Repeat</keyword>
<dbReference type="PANTHER" id="PTHR14221:SF52">
    <property type="entry name" value="(RAPE) HYPOTHETICAL PROTEIN"/>
    <property type="match status" value="1"/>
</dbReference>
<keyword evidence="1 3" id="KW-0853">WD repeat</keyword>
<accession>A0ABQ7CBC4</accession>
<dbReference type="PRINTS" id="PR00320">
    <property type="entry name" value="GPROTEINBRPT"/>
</dbReference>
<feature type="repeat" description="WD" evidence="3">
    <location>
        <begin position="420"/>
        <end position="459"/>
    </location>
</feature>
<evidence type="ECO:0000256" key="3">
    <source>
        <dbReference type="PROSITE-ProRule" id="PRU00221"/>
    </source>
</evidence>
<dbReference type="SMART" id="SM00320">
    <property type="entry name" value="WD40"/>
    <property type="match status" value="7"/>
</dbReference>
<evidence type="ECO:0000256" key="1">
    <source>
        <dbReference type="ARBA" id="ARBA00022574"/>
    </source>
</evidence>
<dbReference type="InterPro" id="IPR015943">
    <property type="entry name" value="WD40/YVTN_repeat-like_dom_sf"/>
</dbReference>
<evidence type="ECO:0000313" key="5">
    <source>
        <dbReference type="EMBL" id="KAF3548402.1"/>
    </source>
</evidence>
<evidence type="ECO:0000256" key="4">
    <source>
        <dbReference type="SAM" id="MobiDB-lite"/>
    </source>
</evidence>
<protein>
    <recommendedName>
        <fullName evidence="7">WD repeat-containing protein 44</fullName>
    </recommendedName>
</protein>
<feature type="repeat" description="WD" evidence="3">
    <location>
        <begin position="187"/>
        <end position="228"/>
    </location>
</feature>
<keyword evidence="6" id="KW-1185">Reference proteome</keyword>
<dbReference type="InterPro" id="IPR036322">
    <property type="entry name" value="WD40_repeat_dom_sf"/>
</dbReference>
<gene>
    <name evidence="5" type="ORF">DY000_02001419</name>
</gene>
<organism evidence="5 6">
    <name type="scientific">Brassica cretica</name>
    <name type="common">Mustard</name>
    <dbReference type="NCBI Taxonomy" id="69181"/>
    <lineage>
        <taxon>Eukaryota</taxon>
        <taxon>Viridiplantae</taxon>
        <taxon>Streptophyta</taxon>
        <taxon>Embryophyta</taxon>
        <taxon>Tracheophyta</taxon>
        <taxon>Spermatophyta</taxon>
        <taxon>Magnoliopsida</taxon>
        <taxon>eudicotyledons</taxon>
        <taxon>Gunneridae</taxon>
        <taxon>Pentapetalae</taxon>
        <taxon>rosids</taxon>
        <taxon>malvids</taxon>
        <taxon>Brassicales</taxon>
        <taxon>Brassicaceae</taxon>
        <taxon>Brassiceae</taxon>
        <taxon>Brassica</taxon>
    </lineage>
</organism>
<feature type="region of interest" description="Disordered" evidence="4">
    <location>
        <begin position="55"/>
        <end position="92"/>
    </location>
</feature>
<dbReference type="EMBL" id="QGKV02000832">
    <property type="protein sequence ID" value="KAF3548402.1"/>
    <property type="molecule type" value="Genomic_DNA"/>
</dbReference>
<dbReference type="InterPro" id="IPR040324">
    <property type="entry name" value="WDR44/Dgr2"/>
</dbReference>
<dbReference type="PANTHER" id="PTHR14221">
    <property type="entry name" value="WD REPEAT DOMAIN 44"/>
    <property type="match status" value="1"/>
</dbReference>
<dbReference type="InterPro" id="IPR001680">
    <property type="entry name" value="WD40_rpt"/>
</dbReference>
<name>A0ABQ7CBC4_BRACR</name>
<evidence type="ECO:0000256" key="2">
    <source>
        <dbReference type="ARBA" id="ARBA00022737"/>
    </source>
</evidence>
<dbReference type="SUPFAM" id="SSF50978">
    <property type="entry name" value="WD40 repeat-like"/>
    <property type="match status" value="1"/>
</dbReference>
<dbReference type="Proteomes" id="UP000266723">
    <property type="component" value="Unassembled WGS sequence"/>
</dbReference>
<feature type="compositionally biased region" description="Low complexity" evidence="4">
    <location>
        <begin position="73"/>
        <end position="88"/>
    </location>
</feature>
<dbReference type="PROSITE" id="PS50294">
    <property type="entry name" value="WD_REPEATS_REGION"/>
    <property type="match status" value="3"/>
</dbReference>
<comment type="caution">
    <text evidence="5">The sequence shown here is derived from an EMBL/GenBank/DDBJ whole genome shotgun (WGS) entry which is preliminary data.</text>
</comment>
<reference evidence="5 6" key="1">
    <citation type="journal article" date="2020" name="BMC Genomics">
        <title>Intraspecific diversification of the crop wild relative Brassica cretica Lam. using demographic model selection.</title>
        <authorList>
            <person name="Kioukis A."/>
            <person name="Michalopoulou V.A."/>
            <person name="Briers L."/>
            <person name="Pirintsos S."/>
            <person name="Studholme D.J."/>
            <person name="Pavlidis P."/>
            <person name="Sarris P.F."/>
        </authorList>
    </citation>
    <scope>NUCLEOTIDE SEQUENCE [LARGE SCALE GENOMIC DNA]</scope>
    <source>
        <strain evidence="6">cv. PFS-1207/04</strain>
    </source>
</reference>